<reference evidence="2" key="1">
    <citation type="submission" date="2021-01" db="EMBL/GenBank/DDBJ databases">
        <title>Genome public.</title>
        <authorList>
            <person name="Liu C."/>
            <person name="Sun Q."/>
        </authorList>
    </citation>
    <scope>NUCLEOTIDE SEQUENCE [LARGE SCALE GENOMIC DNA]</scope>
    <source>
        <strain evidence="2">YIM B02567</strain>
    </source>
</reference>
<evidence type="ECO:0000313" key="2">
    <source>
        <dbReference type="Proteomes" id="UP000628669"/>
    </source>
</evidence>
<gene>
    <name evidence="1" type="ORF">JHL15_05190</name>
</gene>
<accession>A0ABS1FRU8</accession>
<evidence type="ECO:0000313" key="1">
    <source>
        <dbReference type="EMBL" id="MBK1895149.1"/>
    </source>
</evidence>
<dbReference type="Pfam" id="PF15601">
    <property type="entry name" value="Imm70"/>
    <property type="match status" value="1"/>
</dbReference>
<name>A0ABS1FRU8_9FLAO</name>
<protein>
    <submittedName>
        <fullName evidence="1">Immunity 70 family protein</fullName>
    </submittedName>
</protein>
<dbReference type="Proteomes" id="UP000628669">
    <property type="component" value="Unassembled WGS sequence"/>
</dbReference>
<keyword evidence="2" id="KW-1185">Reference proteome</keyword>
<dbReference type="EMBL" id="JAENHK010000005">
    <property type="protein sequence ID" value="MBK1895149.1"/>
    <property type="molecule type" value="Genomic_DNA"/>
</dbReference>
<proteinExistence type="predicted"/>
<sequence length="137" mass="15736">MTGLKVGPIFYKIGTGSFLHSFFSTIAYNLENNKWGSRFPLLMNELYYKTLTVDHIDGAIDELKTIQKELVEYDPSMVVWDIEDLKKLPPWGDNIAERITDLSNYFYTNDGEDIFILFYKALDAAKSVNKDVAIHSL</sequence>
<dbReference type="InterPro" id="IPR028185">
    <property type="entry name" value="Imm70"/>
</dbReference>
<dbReference type="RefSeq" id="WP_200243881.1">
    <property type="nucleotide sequence ID" value="NZ_JAENHK010000005.1"/>
</dbReference>
<organism evidence="1 2">
    <name type="scientific">Chryseobacterium paridis</name>
    <dbReference type="NCBI Taxonomy" id="2800328"/>
    <lineage>
        <taxon>Bacteria</taxon>
        <taxon>Pseudomonadati</taxon>
        <taxon>Bacteroidota</taxon>
        <taxon>Flavobacteriia</taxon>
        <taxon>Flavobacteriales</taxon>
        <taxon>Weeksellaceae</taxon>
        <taxon>Chryseobacterium group</taxon>
        <taxon>Chryseobacterium</taxon>
    </lineage>
</organism>
<comment type="caution">
    <text evidence="1">The sequence shown here is derived from an EMBL/GenBank/DDBJ whole genome shotgun (WGS) entry which is preliminary data.</text>
</comment>